<accession>A0A7I9ZBN1</accession>
<gene>
    <name evidence="1" type="ORF">MTIM_40150</name>
</gene>
<dbReference type="Proteomes" id="UP000465301">
    <property type="component" value="Unassembled WGS sequence"/>
</dbReference>
<keyword evidence="2" id="KW-1185">Reference proteome</keyword>
<dbReference type="EMBL" id="BLLA01000001">
    <property type="protein sequence ID" value="GFG98136.1"/>
    <property type="molecule type" value="Genomic_DNA"/>
</dbReference>
<organism evidence="1 2">
    <name type="scientific">Mycobacterium timonense</name>
    <dbReference type="NCBI Taxonomy" id="701043"/>
    <lineage>
        <taxon>Bacteria</taxon>
        <taxon>Bacillati</taxon>
        <taxon>Actinomycetota</taxon>
        <taxon>Actinomycetes</taxon>
        <taxon>Mycobacteriales</taxon>
        <taxon>Mycobacteriaceae</taxon>
        <taxon>Mycobacterium</taxon>
        <taxon>Mycobacterium avium complex (MAC)</taxon>
    </lineage>
</organism>
<dbReference type="AlphaFoldDB" id="A0A7I9ZBN1"/>
<name>A0A7I9ZBN1_9MYCO</name>
<sequence>MSLAQLESQIDDLRKQAERIQSRWASTTDRLDADRTLTEIGKRAKLDGEHAQVSAKLSDLRKREKELIANKRQSLERSLFGLTIVTSTDPNQVILYRDAQDRAARLIHADDAQELFASAIRSDDKTLAAAVLSRALDNGWNSIIAEYTKQNPSAREQLDDLAKLAEYDSFGANLSYAILSPALRRV</sequence>
<dbReference type="RefSeq" id="WP_163713133.1">
    <property type="nucleotide sequence ID" value="NZ_BLLA01000001.1"/>
</dbReference>
<evidence type="ECO:0000313" key="2">
    <source>
        <dbReference type="Proteomes" id="UP000465301"/>
    </source>
</evidence>
<reference evidence="1 2" key="1">
    <citation type="journal article" date="2019" name="Emerg. Microbes Infect.">
        <title>Comprehensive subspecies identification of 175 nontuberculous mycobacteria species based on 7547 genomic profiles.</title>
        <authorList>
            <person name="Matsumoto Y."/>
            <person name="Kinjo T."/>
            <person name="Motooka D."/>
            <person name="Nabeya D."/>
            <person name="Jung N."/>
            <person name="Uechi K."/>
            <person name="Horii T."/>
            <person name="Iida T."/>
            <person name="Fujita J."/>
            <person name="Nakamura S."/>
        </authorList>
    </citation>
    <scope>NUCLEOTIDE SEQUENCE [LARGE SCALE GENOMIC DNA]</scope>
    <source>
        <strain evidence="1 2">JCM 30726</strain>
    </source>
</reference>
<protein>
    <submittedName>
        <fullName evidence="1">Uncharacterized protein</fullName>
    </submittedName>
</protein>
<comment type="caution">
    <text evidence="1">The sequence shown here is derived from an EMBL/GenBank/DDBJ whole genome shotgun (WGS) entry which is preliminary data.</text>
</comment>
<proteinExistence type="predicted"/>
<evidence type="ECO:0000313" key="1">
    <source>
        <dbReference type="EMBL" id="GFG98136.1"/>
    </source>
</evidence>